<accession>A0A319ALQ4</accession>
<keyword evidence="3" id="KW-1185">Reference proteome</keyword>
<dbReference type="EMBL" id="KZ821224">
    <property type="protein sequence ID" value="PYH47502.1"/>
    <property type="molecule type" value="Genomic_DNA"/>
</dbReference>
<evidence type="ECO:0000313" key="3">
    <source>
        <dbReference type="Proteomes" id="UP000248349"/>
    </source>
</evidence>
<name>A0A319ALQ4_9EURO</name>
<dbReference type="GeneID" id="37072346"/>
<sequence length="86" mass="9716">MVGFSFLGGGIPGVRLYKRFMYGFCLPLHTVHVYIFLSVNEVALCSTTWFYLDVAVLFFNPAGLQLFYDRSRPIRSILVMAGSLTL</sequence>
<keyword evidence="1" id="KW-0472">Membrane</keyword>
<keyword evidence="1" id="KW-0812">Transmembrane</keyword>
<gene>
    <name evidence="2" type="ORF">BP01DRAFT_217280</name>
</gene>
<feature type="transmembrane region" description="Helical" evidence="1">
    <location>
        <begin position="20"/>
        <end position="37"/>
    </location>
</feature>
<keyword evidence="1" id="KW-1133">Transmembrane helix</keyword>
<feature type="transmembrane region" description="Helical" evidence="1">
    <location>
        <begin position="49"/>
        <end position="68"/>
    </location>
</feature>
<dbReference type="Proteomes" id="UP000248349">
    <property type="component" value="Unassembled WGS sequence"/>
</dbReference>
<evidence type="ECO:0000313" key="2">
    <source>
        <dbReference type="EMBL" id="PYH47502.1"/>
    </source>
</evidence>
<reference evidence="2 3" key="1">
    <citation type="submission" date="2016-12" db="EMBL/GenBank/DDBJ databases">
        <title>The genomes of Aspergillus section Nigri reveals drivers in fungal speciation.</title>
        <authorList>
            <consortium name="DOE Joint Genome Institute"/>
            <person name="Vesth T.C."/>
            <person name="Nybo J."/>
            <person name="Theobald S."/>
            <person name="Brandl J."/>
            <person name="Frisvad J.C."/>
            <person name="Nielsen K.F."/>
            <person name="Lyhne E.K."/>
            <person name="Kogle M.E."/>
            <person name="Kuo A."/>
            <person name="Riley R."/>
            <person name="Clum A."/>
            <person name="Nolan M."/>
            <person name="Lipzen A."/>
            <person name="Salamov A."/>
            <person name="Henrissat B."/>
            <person name="Wiebenga A."/>
            <person name="De Vries R.P."/>
            <person name="Grigoriev I.V."/>
            <person name="Mortensen U.H."/>
            <person name="Andersen M.R."/>
            <person name="Baker S.E."/>
        </authorList>
    </citation>
    <scope>NUCLEOTIDE SEQUENCE [LARGE SCALE GENOMIC DNA]</scope>
    <source>
        <strain evidence="2 3">JOP 1030-1</strain>
    </source>
</reference>
<evidence type="ECO:0000256" key="1">
    <source>
        <dbReference type="SAM" id="Phobius"/>
    </source>
</evidence>
<organism evidence="2 3">
    <name type="scientific">Aspergillus saccharolyticus JOP 1030-1</name>
    <dbReference type="NCBI Taxonomy" id="1450539"/>
    <lineage>
        <taxon>Eukaryota</taxon>
        <taxon>Fungi</taxon>
        <taxon>Dikarya</taxon>
        <taxon>Ascomycota</taxon>
        <taxon>Pezizomycotina</taxon>
        <taxon>Eurotiomycetes</taxon>
        <taxon>Eurotiomycetidae</taxon>
        <taxon>Eurotiales</taxon>
        <taxon>Aspergillaceae</taxon>
        <taxon>Aspergillus</taxon>
        <taxon>Aspergillus subgen. Circumdati</taxon>
    </lineage>
</organism>
<dbReference type="RefSeq" id="XP_025433484.1">
    <property type="nucleotide sequence ID" value="XM_025571118.1"/>
</dbReference>
<protein>
    <submittedName>
        <fullName evidence="2">Uncharacterized protein</fullName>
    </submittedName>
</protein>
<proteinExistence type="predicted"/>
<dbReference type="AlphaFoldDB" id="A0A319ALQ4"/>